<dbReference type="PANTHER" id="PTHR30269">
    <property type="entry name" value="TRANSMEMBRANE PROTEIN YFCA"/>
    <property type="match status" value="1"/>
</dbReference>
<dbReference type="InterPro" id="IPR052017">
    <property type="entry name" value="TSUP"/>
</dbReference>
<evidence type="ECO:0000313" key="10">
    <source>
        <dbReference type="Proteomes" id="UP000613743"/>
    </source>
</evidence>
<evidence type="ECO:0000256" key="6">
    <source>
        <dbReference type="ARBA" id="ARBA00022989"/>
    </source>
</evidence>
<comment type="caution">
    <text evidence="9">The sequence shown here is derived from an EMBL/GenBank/DDBJ whole genome shotgun (WGS) entry which is preliminary data.</text>
</comment>
<keyword evidence="3" id="KW-0813">Transport</keyword>
<evidence type="ECO:0000256" key="4">
    <source>
        <dbReference type="ARBA" id="ARBA00022475"/>
    </source>
</evidence>
<feature type="transmembrane region" description="Helical" evidence="8">
    <location>
        <begin position="35"/>
        <end position="54"/>
    </location>
</feature>
<evidence type="ECO:0000256" key="7">
    <source>
        <dbReference type="ARBA" id="ARBA00023136"/>
    </source>
</evidence>
<keyword evidence="7 8" id="KW-0472">Membrane</keyword>
<feature type="transmembrane region" description="Helical" evidence="8">
    <location>
        <begin position="75"/>
        <end position="108"/>
    </location>
</feature>
<reference evidence="9" key="2">
    <citation type="submission" date="2020-09" db="EMBL/GenBank/DDBJ databases">
        <authorList>
            <person name="Sun Q."/>
            <person name="Ohkuma M."/>
        </authorList>
    </citation>
    <scope>NUCLEOTIDE SEQUENCE</scope>
    <source>
        <strain evidence="9">JCM 30804</strain>
    </source>
</reference>
<comment type="similarity">
    <text evidence="2 8">Belongs to the 4-toluene sulfonate uptake permease (TSUP) (TC 2.A.102) family.</text>
</comment>
<comment type="subcellular location">
    <subcellularLocation>
        <location evidence="1 8">Cell membrane</location>
        <topology evidence="1 8">Multi-pass membrane protein</topology>
    </subcellularLocation>
</comment>
<accession>A0A917JPE0</accession>
<gene>
    <name evidence="9" type="ORF">GCM10009332_16970</name>
</gene>
<dbReference type="EMBL" id="BMPZ01000003">
    <property type="protein sequence ID" value="GGI80227.1"/>
    <property type="molecule type" value="Genomic_DNA"/>
</dbReference>
<proteinExistence type="inferred from homology"/>
<evidence type="ECO:0000256" key="8">
    <source>
        <dbReference type="RuleBase" id="RU363041"/>
    </source>
</evidence>
<keyword evidence="5 8" id="KW-0812">Transmembrane</keyword>
<keyword evidence="6 8" id="KW-1133">Transmembrane helix</keyword>
<dbReference type="PANTHER" id="PTHR30269:SF37">
    <property type="entry name" value="MEMBRANE TRANSPORTER PROTEIN"/>
    <property type="match status" value="1"/>
</dbReference>
<evidence type="ECO:0000256" key="1">
    <source>
        <dbReference type="ARBA" id="ARBA00004651"/>
    </source>
</evidence>
<dbReference type="InterPro" id="IPR002781">
    <property type="entry name" value="TM_pro_TauE-like"/>
</dbReference>
<keyword evidence="4 8" id="KW-1003">Cell membrane</keyword>
<evidence type="ECO:0000256" key="2">
    <source>
        <dbReference type="ARBA" id="ARBA00009142"/>
    </source>
</evidence>
<evidence type="ECO:0000313" key="9">
    <source>
        <dbReference type="EMBL" id="GGI80227.1"/>
    </source>
</evidence>
<sequence>MLAFIIVFFGALVQSLIGFGLAVVACPLLYLVDPRYVPGPIIIVGFSTALLTLLRERSNLEFNGLQYALLGRIPGGYIGAFLLLLAPQPILGLIIAAIVAAAVCVSLSRISLRINRKNLFIAGTLSGVFGSIAAIGGPPMAILLADKNAAQFRASLSAFFVCSSTMTLVILASVGLFGWQDLWLGLGLLPVVLLTHKLSGAWVHKIDKQKTKVATLVLCSASALLLAIKSIQALI</sequence>
<name>A0A917JPE0_9GAMM</name>
<dbReference type="AlphaFoldDB" id="A0A917JPE0"/>
<dbReference type="GO" id="GO:0005886">
    <property type="term" value="C:plasma membrane"/>
    <property type="evidence" value="ECO:0007669"/>
    <property type="project" value="UniProtKB-SubCell"/>
</dbReference>
<evidence type="ECO:0000256" key="3">
    <source>
        <dbReference type="ARBA" id="ARBA00022448"/>
    </source>
</evidence>
<reference evidence="9" key="1">
    <citation type="journal article" date="2014" name="Int. J. Syst. Evol. Microbiol.">
        <title>Complete genome sequence of Corynebacterium casei LMG S-19264T (=DSM 44701T), isolated from a smear-ripened cheese.</title>
        <authorList>
            <consortium name="US DOE Joint Genome Institute (JGI-PGF)"/>
            <person name="Walter F."/>
            <person name="Albersmeier A."/>
            <person name="Kalinowski J."/>
            <person name="Ruckert C."/>
        </authorList>
    </citation>
    <scope>NUCLEOTIDE SEQUENCE</scope>
    <source>
        <strain evidence="9">JCM 30804</strain>
    </source>
</reference>
<dbReference type="Proteomes" id="UP000613743">
    <property type="component" value="Unassembled WGS sequence"/>
</dbReference>
<organism evidence="9 10">
    <name type="scientific">Shewanella gelidii</name>
    <dbReference type="NCBI Taxonomy" id="1642821"/>
    <lineage>
        <taxon>Bacteria</taxon>
        <taxon>Pseudomonadati</taxon>
        <taxon>Pseudomonadota</taxon>
        <taxon>Gammaproteobacteria</taxon>
        <taxon>Alteromonadales</taxon>
        <taxon>Shewanellaceae</taxon>
        <taxon>Shewanella</taxon>
    </lineage>
</organism>
<feature type="transmembrane region" description="Helical" evidence="8">
    <location>
        <begin position="156"/>
        <end position="177"/>
    </location>
</feature>
<keyword evidence="10" id="KW-1185">Reference proteome</keyword>
<evidence type="ECO:0000256" key="5">
    <source>
        <dbReference type="ARBA" id="ARBA00022692"/>
    </source>
</evidence>
<feature type="transmembrane region" description="Helical" evidence="8">
    <location>
        <begin position="120"/>
        <end position="144"/>
    </location>
</feature>
<protein>
    <recommendedName>
        <fullName evidence="8">Probable membrane transporter protein</fullName>
    </recommendedName>
</protein>
<dbReference type="Pfam" id="PF01925">
    <property type="entry name" value="TauE"/>
    <property type="match status" value="1"/>
</dbReference>